<accession>A0A426QHZ3</accession>
<dbReference type="GO" id="GO:0003755">
    <property type="term" value="F:peptidyl-prolyl cis-trans isomerase activity"/>
    <property type="evidence" value="ECO:0007669"/>
    <property type="project" value="UniProtKB-KW"/>
</dbReference>
<dbReference type="InterPro" id="IPR046357">
    <property type="entry name" value="PPIase_dom_sf"/>
</dbReference>
<evidence type="ECO:0000256" key="3">
    <source>
        <dbReference type="ARBA" id="ARBA00006577"/>
    </source>
</evidence>
<dbReference type="PANTHER" id="PTHR47861">
    <property type="entry name" value="FKBP-TYPE PEPTIDYL-PROLYL CIS-TRANS ISOMERASE SLYD"/>
    <property type="match status" value="1"/>
</dbReference>
<dbReference type="OrthoDB" id="9808891at2"/>
<dbReference type="PANTHER" id="PTHR47861:SF3">
    <property type="entry name" value="FKBP-TYPE PEPTIDYL-PROLYL CIS-TRANS ISOMERASE SLYD"/>
    <property type="match status" value="1"/>
</dbReference>
<dbReference type="Gene3D" id="2.40.10.330">
    <property type="match status" value="1"/>
</dbReference>
<evidence type="ECO:0000256" key="7">
    <source>
        <dbReference type="ARBA" id="ARBA00023186"/>
    </source>
</evidence>
<dbReference type="GO" id="GO:0005737">
    <property type="term" value="C:cytoplasm"/>
    <property type="evidence" value="ECO:0007669"/>
    <property type="project" value="UniProtKB-SubCell"/>
</dbReference>
<reference evidence="9 10" key="1">
    <citation type="journal article" date="2010" name="Int. J. Syst. Evol. Microbiol.">
        <title>Thiohalobacter thiocyanaticus gen. nov., sp. nov., a moderately halophilic, sulfur-oxidizing gammaproteobacterium from hypersaline lakes, that utilizes thiocyanate.</title>
        <authorList>
            <person name="Sorokin D.Y."/>
            <person name="Kovaleva O.L."/>
            <person name="Tourova T.P."/>
            <person name="Muyzer G."/>
        </authorList>
    </citation>
    <scope>NUCLEOTIDE SEQUENCE [LARGE SCALE GENOMIC DNA]</scope>
    <source>
        <strain evidence="9 10">Hrh1</strain>
    </source>
</reference>
<dbReference type="Proteomes" id="UP000287798">
    <property type="component" value="Unassembled WGS sequence"/>
</dbReference>
<comment type="subcellular location">
    <subcellularLocation>
        <location evidence="2">Cytoplasm</location>
    </subcellularLocation>
</comment>
<dbReference type="EC" id="5.2.1.8" evidence="4"/>
<dbReference type="AlphaFoldDB" id="A0A426QHZ3"/>
<evidence type="ECO:0000256" key="6">
    <source>
        <dbReference type="ARBA" id="ARBA00023110"/>
    </source>
</evidence>
<keyword evidence="6" id="KW-0697">Rotamase</keyword>
<organism evidence="9 10">
    <name type="scientific">Thiohalobacter thiocyanaticus</name>
    <dbReference type="NCBI Taxonomy" id="585455"/>
    <lineage>
        <taxon>Bacteria</taxon>
        <taxon>Pseudomonadati</taxon>
        <taxon>Pseudomonadota</taxon>
        <taxon>Gammaproteobacteria</taxon>
        <taxon>Thiohalobacterales</taxon>
        <taxon>Thiohalobacteraceae</taxon>
        <taxon>Thiohalobacter</taxon>
    </lineage>
</organism>
<dbReference type="RefSeq" id="WP_125180619.1">
    <property type="nucleotide sequence ID" value="NZ_QZMU01000001.1"/>
</dbReference>
<sequence length="178" mass="19656">MSEDSKTLHFVKRRNYQSVVKDKVVRLRYAVFEQDSEQALAYDDDLYYLHGGYGGAFPKVEQALEGLGVDAKMEVELTADEAYGRYDPALCLAVPATEIPEEARYVGARLEGESPEGGSLDFTVTAMEGDTVTVEGNHPLAGRDLRFVLEILDIRDATPEELEAGYAFPPAEGDWSGR</sequence>
<keyword evidence="7" id="KW-0143">Chaperone</keyword>
<gene>
    <name evidence="9" type="ORF">D6C00_05065</name>
</gene>
<evidence type="ECO:0000313" key="10">
    <source>
        <dbReference type="Proteomes" id="UP000287798"/>
    </source>
</evidence>
<comment type="catalytic activity">
    <reaction evidence="1">
        <text>[protein]-peptidylproline (omega=180) = [protein]-peptidylproline (omega=0)</text>
        <dbReference type="Rhea" id="RHEA:16237"/>
        <dbReference type="Rhea" id="RHEA-COMP:10747"/>
        <dbReference type="Rhea" id="RHEA-COMP:10748"/>
        <dbReference type="ChEBI" id="CHEBI:83833"/>
        <dbReference type="ChEBI" id="CHEBI:83834"/>
        <dbReference type="EC" id="5.2.1.8"/>
    </reaction>
</comment>
<evidence type="ECO:0000256" key="1">
    <source>
        <dbReference type="ARBA" id="ARBA00000971"/>
    </source>
</evidence>
<comment type="caution">
    <text evidence="9">The sequence shown here is derived from an EMBL/GenBank/DDBJ whole genome shotgun (WGS) entry which is preliminary data.</text>
</comment>
<dbReference type="Gene3D" id="3.10.50.40">
    <property type="match status" value="1"/>
</dbReference>
<evidence type="ECO:0000256" key="8">
    <source>
        <dbReference type="ARBA" id="ARBA00023235"/>
    </source>
</evidence>
<protein>
    <recommendedName>
        <fullName evidence="4">peptidylprolyl isomerase</fullName>
        <ecNumber evidence="4">5.2.1.8</ecNumber>
    </recommendedName>
</protein>
<name>A0A426QHZ3_9GAMM</name>
<dbReference type="EMBL" id="QZMU01000001">
    <property type="protein sequence ID" value="RRQ21371.1"/>
    <property type="molecule type" value="Genomic_DNA"/>
</dbReference>
<keyword evidence="8 9" id="KW-0413">Isomerase</keyword>
<evidence type="ECO:0000313" key="9">
    <source>
        <dbReference type="EMBL" id="RRQ21371.1"/>
    </source>
</evidence>
<proteinExistence type="inferred from homology"/>
<comment type="similarity">
    <text evidence="3">Belongs to the FKBP-type PPIase family.</text>
</comment>
<keyword evidence="10" id="KW-1185">Reference proteome</keyword>
<evidence type="ECO:0000256" key="2">
    <source>
        <dbReference type="ARBA" id="ARBA00004496"/>
    </source>
</evidence>
<evidence type="ECO:0000256" key="5">
    <source>
        <dbReference type="ARBA" id="ARBA00022490"/>
    </source>
</evidence>
<keyword evidence="5" id="KW-0963">Cytoplasm</keyword>
<dbReference type="InterPro" id="IPR048261">
    <property type="entry name" value="SlpA/SlyD-like_ins_sf"/>
</dbReference>
<evidence type="ECO:0000256" key="4">
    <source>
        <dbReference type="ARBA" id="ARBA00013194"/>
    </source>
</evidence>
<dbReference type="SUPFAM" id="SSF54534">
    <property type="entry name" value="FKBP-like"/>
    <property type="match status" value="1"/>
</dbReference>